<dbReference type="SUPFAM" id="SSF103473">
    <property type="entry name" value="MFS general substrate transporter"/>
    <property type="match status" value="1"/>
</dbReference>
<feature type="transmembrane region" description="Helical" evidence="7">
    <location>
        <begin position="12"/>
        <end position="37"/>
    </location>
</feature>
<dbReference type="InterPro" id="IPR011701">
    <property type="entry name" value="MFS"/>
</dbReference>
<keyword evidence="4 7" id="KW-0812">Transmembrane</keyword>
<evidence type="ECO:0000256" key="1">
    <source>
        <dbReference type="ARBA" id="ARBA00004651"/>
    </source>
</evidence>
<keyword evidence="3" id="KW-1003">Cell membrane</keyword>
<comment type="caution">
    <text evidence="9">The sequence shown here is derived from an EMBL/GenBank/DDBJ whole genome shotgun (WGS) entry which is preliminary data.</text>
</comment>
<feature type="transmembrane region" description="Helical" evidence="7">
    <location>
        <begin position="270"/>
        <end position="294"/>
    </location>
</feature>
<feature type="transmembrane region" description="Helical" evidence="7">
    <location>
        <begin position="202"/>
        <end position="225"/>
    </location>
</feature>
<name>A0ABP7VYG8_9ACTN</name>
<feature type="transmembrane region" description="Helical" evidence="7">
    <location>
        <begin position="140"/>
        <end position="158"/>
    </location>
</feature>
<feature type="transmembrane region" description="Helical" evidence="7">
    <location>
        <begin position="306"/>
        <end position="328"/>
    </location>
</feature>
<keyword evidence="6 7" id="KW-0472">Membrane</keyword>
<comment type="subcellular location">
    <subcellularLocation>
        <location evidence="1">Cell membrane</location>
        <topology evidence="1">Multi-pass membrane protein</topology>
    </subcellularLocation>
</comment>
<feature type="transmembrane region" description="Helical" evidence="7">
    <location>
        <begin position="335"/>
        <end position="352"/>
    </location>
</feature>
<evidence type="ECO:0000256" key="6">
    <source>
        <dbReference type="ARBA" id="ARBA00023136"/>
    </source>
</evidence>
<dbReference type="PROSITE" id="PS50850">
    <property type="entry name" value="MFS"/>
    <property type="match status" value="1"/>
</dbReference>
<evidence type="ECO:0000313" key="10">
    <source>
        <dbReference type="Proteomes" id="UP001500683"/>
    </source>
</evidence>
<accession>A0ABP7VYG8</accession>
<evidence type="ECO:0000256" key="5">
    <source>
        <dbReference type="ARBA" id="ARBA00022989"/>
    </source>
</evidence>
<feature type="transmembrane region" description="Helical" evidence="7">
    <location>
        <begin position="231"/>
        <end position="250"/>
    </location>
</feature>
<dbReference type="PANTHER" id="PTHR42718">
    <property type="entry name" value="MAJOR FACILITATOR SUPERFAMILY MULTIDRUG TRANSPORTER MFSC"/>
    <property type="match status" value="1"/>
</dbReference>
<evidence type="ECO:0000313" key="9">
    <source>
        <dbReference type="EMBL" id="GAA4076879.1"/>
    </source>
</evidence>
<proteinExistence type="predicted"/>
<dbReference type="RefSeq" id="WP_344948924.1">
    <property type="nucleotide sequence ID" value="NZ_BAAAZG010000023.1"/>
</dbReference>
<keyword evidence="10" id="KW-1185">Reference proteome</keyword>
<reference evidence="10" key="1">
    <citation type="journal article" date="2019" name="Int. J. Syst. Evol. Microbiol.">
        <title>The Global Catalogue of Microorganisms (GCM) 10K type strain sequencing project: providing services to taxonomists for standard genome sequencing and annotation.</title>
        <authorList>
            <consortium name="The Broad Institute Genomics Platform"/>
            <consortium name="The Broad Institute Genome Sequencing Center for Infectious Disease"/>
            <person name="Wu L."/>
            <person name="Ma J."/>
        </authorList>
    </citation>
    <scope>NUCLEOTIDE SEQUENCE [LARGE SCALE GENOMIC DNA]</scope>
    <source>
        <strain evidence="10">JCM 16702</strain>
    </source>
</reference>
<feature type="transmembrane region" description="Helical" evidence="7">
    <location>
        <begin position="364"/>
        <end position="384"/>
    </location>
</feature>
<feature type="transmembrane region" description="Helical" evidence="7">
    <location>
        <begin position="396"/>
        <end position="419"/>
    </location>
</feature>
<keyword evidence="2" id="KW-0813">Transport</keyword>
<dbReference type="Proteomes" id="UP001500683">
    <property type="component" value="Unassembled WGS sequence"/>
</dbReference>
<feature type="transmembrane region" description="Helical" evidence="7">
    <location>
        <begin position="431"/>
        <end position="451"/>
    </location>
</feature>
<feature type="transmembrane region" description="Helical" evidence="7">
    <location>
        <begin position="170"/>
        <end position="190"/>
    </location>
</feature>
<gene>
    <name evidence="9" type="ORF">GCM10022214_38010</name>
</gene>
<evidence type="ECO:0000256" key="7">
    <source>
        <dbReference type="SAM" id="Phobius"/>
    </source>
</evidence>
<dbReference type="Gene3D" id="1.20.1250.20">
    <property type="entry name" value="MFS general substrate transporter like domains"/>
    <property type="match status" value="1"/>
</dbReference>
<feature type="transmembrane region" description="Helical" evidence="7">
    <location>
        <begin position="49"/>
        <end position="70"/>
    </location>
</feature>
<protein>
    <submittedName>
        <fullName evidence="9">DHA2 family efflux MFS transporter permease subunit</fullName>
    </submittedName>
</protein>
<dbReference type="InterPro" id="IPR020846">
    <property type="entry name" value="MFS_dom"/>
</dbReference>
<dbReference type="PANTHER" id="PTHR42718:SF46">
    <property type="entry name" value="BLR6921 PROTEIN"/>
    <property type="match status" value="1"/>
</dbReference>
<keyword evidence="5 7" id="KW-1133">Transmembrane helix</keyword>
<evidence type="ECO:0000256" key="4">
    <source>
        <dbReference type="ARBA" id="ARBA00022692"/>
    </source>
</evidence>
<evidence type="ECO:0000259" key="8">
    <source>
        <dbReference type="PROSITE" id="PS50850"/>
    </source>
</evidence>
<dbReference type="Pfam" id="PF07690">
    <property type="entry name" value="MFS_1"/>
    <property type="match status" value="1"/>
</dbReference>
<dbReference type="Gene3D" id="1.20.1720.10">
    <property type="entry name" value="Multidrug resistance protein D"/>
    <property type="match status" value="1"/>
</dbReference>
<feature type="transmembrane region" description="Helical" evidence="7">
    <location>
        <begin position="82"/>
        <end position="105"/>
    </location>
</feature>
<dbReference type="InterPro" id="IPR036259">
    <property type="entry name" value="MFS_trans_sf"/>
</dbReference>
<feature type="domain" description="Major facilitator superfamily (MFS) profile" evidence="8">
    <location>
        <begin position="15"/>
        <end position="454"/>
    </location>
</feature>
<evidence type="ECO:0000256" key="2">
    <source>
        <dbReference type="ARBA" id="ARBA00022448"/>
    </source>
</evidence>
<evidence type="ECO:0000256" key="3">
    <source>
        <dbReference type="ARBA" id="ARBA00022475"/>
    </source>
</evidence>
<organism evidence="9 10">
    <name type="scientific">Actinomadura miaoliensis</name>
    <dbReference type="NCBI Taxonomy" id="430685"/>
    <lineage>
        <taxon>Bacteria</taxon>
        <taxon>Bacillati</taxon>
        <taxon>Actinomycetota</taxon>
        <taxon>Actinomycetes</taxon>
        <taxon>Streptosporangiales</taxon>
        <taxon>Thermomonosporaceae</taxon>
        <taxon>Actinomadura</taxon>
    </lineage>
</organism>
<dbReference type="EMBL" id="BAAAZG010000023">
    <property type="protein sequence ID" value="GAA4076879.1"/>
    <property type="molecule type" value="Genomic_DNA"/>
</dbReference>
<sequence length="454" mass="44169">MPEPDAPSAARVRGAVAALCLVQFVDVMGVTVVLTVLPRMLADVGAAPSGGTLVATGYAMFFGGLLMFGARLSDRIGYRRCVLGSLAVFAAGSVFAATAASSLVLTAARCVQGAGAATAVPSALRMLTSVTRDGRARAHAVAAWSAAGAAAGASGFVVGGTVAETGGWRLIFWGLAGMAGVLAVVVVALVPPVPRPDDVRALNVTGTVLLTAGVMLAVVGATLLGEPPHRPAGALLLAAAAGVLGVFSVADSRSSEPLLPGSLLGRPQVLRGTVGAFFNTATTTGAATLITLYLQGALGRTPLQAAAAFLPYCALVIAGSAAAARLLARRPGERVAATGLGLIGAGLAVPLLEPASSPLLTGGLSVVGLGLGLSSVATTSLATGVPEGPRATASGIVNTSAQIGAAAGTAALLLTAAATTGVPGETDAVPSVAWAAAAALAGAAAAAFARLRPR</sequence>